<dbReference type="Gene3D" id="3.60.21.10">
    <property type="match status" value="2"/>
</dbReference>
<comment type="caution">
    <text evidence="5">The sequence shown here is derived from an EMBL/GenBank/DDBJ whole genome shotgun (WGS) entry which is preliminary data.</text>
</comment>
<evidence type="ECO:0000256" key="3">
    <source>
        <dbReference type="SAM" id="SignalP"/>
    </source>
</evidence>
<proteinExistence type="predicted"/>
<dbReference type="PANTHER" id="PTHR22953:SF153">
    <property type="entry name" value="PURPLE ACID PHOSPHATASE"/>
    <property type="match status" value="1"/>
</dbReference>
<dbReference type="InterPro" id="IPR039331">
    <property type="entry name" value="PAPs-like"/>
</dbReference>
<feature type="region of interest" description="Disordered" evidence="2">
    <location>
        <begin position="30"/>
        <end position="152"/>
    </location>
</feature>
<feature type="domain" description="Calcineurin-like phosphoesterase" evidence="4">
    <location>
        <begin position="374"/>
        <end position="624"/>
    </location>
</feature>
<dbReference type="EMBL" id="JAVDUJ010000001">
    <property type="protein sequence ID" value="MDR6939370.1"/>
    <property type="molecule type" value="Genomic_DNA"/>
</dbReference>
<feature type="chain" id="PRO_5047336409" description="Calcineurin-like phosphoesterase domain-containing protein" evidence="3">
    <location>
        <begin position="27"/>
        <end position="906"/>
    </location>
</feature>
<dbReference type="InterPro" id="IPR029052">
    <property type="entry name" value="Metallo-depent_PP-like"/>
</dbReference>
<evidence type="ECO:0000313" key="5">
    <source>
        <dbReference type="EMBL" id="MDR6939370.1"/>
    </source>
</evidence>
<feature type="compositionally biased region" description="Low complexity" evidence="2">
    <location>
        <begin position="74"/>
        <end position="98"/>
    </location>
</feature>
<dbReference type="SUPFAM" id="SSF56300">
    <property type="entry name" value="Metallo-dependent phosphatases"/>
    <property type="match status" value="1"/>
</dbReference>
<feature type="signal peptide" evidence="3">
    <location>
        <begin position="1"/>
        <end position="26"/>
    </location>
</feature>
<keyword evidence="1 3" id="KW-0732">Signal</keyword>
<feature type="compositionally biased region" description="Polar residues" evidence="2">
    <location>
        <begin position="481"/>
        <end position="503"/>
    </location>
</feature>
<accession>A0ABU1T1X0</accession>
<feature type="compositionally biased region" description="Polar residues" evidence="2">
    <location>
        <begin position="136"/>
        <end position="152"/>
    </location>
</feature>
<feature type="compositionally biased region" description="Basic and acidic residues" evidence="2">
    <location>
        <begin position="64"/>
        <end position="73"/>
    </location>
</feature>
<sequence>MKTRKYAAATAAAIVGVSLIGTPAFAANADTPAGEPAAAPEAAATAATSAQPAALPAQATPAEDPLKASEKPAAHTAAADHALAATTAPEAASETTTAPVKSADSADNADSNEPLATIKVNEIQTPKISPRAATPTEKQASTDSPALVSTNEKPAVVAGATVPPTAKKGFRVLPYLQQPRSDSMTVNFFSETGSNAKITVKGPGLPKDGVTLDVKGVRNPVSKYQDSELKLGDRTQPGGATNPLTAKQGSWIRASEPYKYSQQIKGLLPGSKYTYTVELDGYTHKATFKTNPPLGKGFIEKIKLIAFSDTETDPVGRVTFREWVKSPLTKGSEARPDAADSAWAKKFGTNKRDGENQLRYAMTEDMGQKYNNLLIKKAQPDLLLIPGDIAERASFQTHWDEWFRYFAGDEAAILDTIPTITSLGNHEVYGYCKNADDCTDVIRARAQYNWNFDTNHPENSQYRDAFHRTDYGPVTVISIDSTNGTDQTPRGKNAPNHTGNDATLTPDKYGTDTQNAFNIEQYKRDYPKAVANGWWGEGADPNKPDQPNFMPGSDQYKWLEAQLADARAKGQAIFVQWHHVAYSNGTHGTTMHHAYSDAQPGTPMRHLQPLLEKYNVVSVFSGHDETFQASYVDEAKDGTGVYHWDVGVASDGLRGEKMIKNPADPNGPYVPLAFNTHSIWMAQRDEPETWRTNEAGVKHLVSGGKHYGYLDIQVEPYTGKALASGVMPAAIVTMTPISAFPILNDNYDLVEVQARKLTSGIQIVYLDAQGRPLNPNAQPGNVVVTPLPTENGGKKPQPSADGKTTVPAHKAEAGTINLPEGIINAAATGKKAHVIVELDAAKANAMKDPASTVTTTKADVKKDSAATVTTGKELANTGASIGDSVELAALLLGLGGVAVAARRKKA</sequence>
<evidence type="ECO:0000259" key="4">
    <source>
        <dbReference type="Pfam" id="PF00149"/>
    </source>
</evidence>
<evidence type="ECO:0000256" key="1">
    <source>
        <dbReference type="ARBA" id="ARBA00022729"/>
    </source>
</evidence>
<feature type="compositionally biased region" description="Low complexity" evidence="2">
    <location>
        <begin position="30"/>
        <end position="62"/>
    </location>
</feature>
<reference evidence="5 6" key="1">
    <citation type="submission" date="2023-07" db="EMBL/GenBank/DDBJ databases">
        <title>Sequencing the genomes of 1000 actinobacteria strains.</title>
        <authorList>
            <person name="Klenk H.-P."/>
        </authorList>
    </citation>
    <scope>NUCLEOTIDE SEQUENCE [LARGE SCALE GENOMIC DNA]</scope>
    <source>
        <strain evidence="5 6">DSM 15539</strain>
    </source>
</reference>
<dbReference type="Pfam" id="PF00149">
    <property type="entry name" value="Metallophos"/>
    <property type="match status" value="1"/>
</dbReference>
<dbReference type="InterPro" id="IPR004843">
    <property type="entry name" value="Calcineurin-like_PHP"/>
</dbReference>
<dbReference type="PANTHER" id="PTHR22953">
    <property type="entry name" value="ACID PHOSPHATASE RELATED"/>
    <property type="match status" value="1"/>
</dbReference>
<evidence type="ECO:0000256" key="2">
    <source>
        <dbReference type="SAM" id="MobiDB-lite"/>
    </source>
</evidence>
<feature type="region of interest" description="Disordered" evidence="2">
    <location>
        <begin position="481"/>
        <end position="510"/>
    </location>
</feature>
<name>A0ABU1T1X0_9ACTO</name>
<dbReference type="Proteomes" id="UP001266099">
    <property type="component" value="Unassembled WGS sequence"/>
</dbReference>
<keyword evidence="6" id="KW-1185">Reference proteome</keyword>
<gene>
    <name evidence="5" type="ORF">J2S36_000913</name>
</gene>
<evidence type="ECO:0000313" key="6">
    <source>
        <dbReference type="Proteomes" id="UP001266099"/>
    </source>
</evidence>
<dbReference type="RefSeq" id="WP_309956006.1">
    <property type="nucleotide sequence ID" value="NZ_JAVDUJ010000001.1"/>
</dbReference>
<organism evidence="5 6">
    <name type="scientific">Arcanobacterium hippocoleae</name>
    <dbReference type="NCBI Taxonomy" id="149017"/>
    <lineage>
        <taxon>Bacteria</taxon>
        <taxon>Bacillati</taxon>
        <taxon>Actinomycetota</taxon>
        <taxon>Actinomycetes</taxon>
        <taxon>Actinomycetales</taxon>
        <taxon>Actinomycetaceae</taxon>
        <taxon>Arcanobacterium</taxon>
    </lineage>
</organism>
<protein>
    <recommendedName>
        <fullName evidence="4">Calcineurin-like phosphoesterase domain-containing protein</fullName>
    </recommendedName>
</protein>